<sequence>MASETIKHGVDLEQFAAFLEHGTENPDDVMLGLGATGIDEGRPMHTLAKIDGYSYGGDEIRRATREYTFQLGAFKEVERDAGFVDPDDRPEPVEVALAALTGCINATLDVVAMENEIEFENLETEVSVTLDPRAFFGIRDADDAGDVYDDFAIDVEVAGPDLTDADAETLRNGVARSPVFNLMSRSHEMTPEVRVKDAQAA</sequence>
<dbReference type="AlphaFoldDB" id="A0ABD5WQ26"/>
<accession>A0ABD5WQ26</accession>
<dbReference type="Gene3D" id="3.30.300.20">
    <property type="match status" value="1"/>
</dbReference>
<protein>
    <submittedName>
        <fullName evidence="1">OsmC family protein</fullName>
        <ecNumber evidence="1">1.11.1.-</ecNumber>
    </submittedName>
</protein>
<dbReference type="PANTHER" id="PTHR35368">
    <property type="entry name" value="HYDROPEROXIDE REDUCTASE"/>
    <property type="match status" value="1"/>
</dbReference>
<evidence type="ECO:0000313" key="1">
    <source>
        <dbReference type="EMBL" id="MFC7081860.1"/>
    </source>
</evidence>
<keyword evidence="2" id="KW-1185">Reference proteome</keyword>
<proteinExistence type="predicted"/>
<dbReference type="PANTHER" id="PTHR35368:SF1">
    <property type="entry name" value="HYDROPEROXIDE REDUCTASE"/>
    <property type="match status" value="1"/>
</dbReference>
<keyword evidence="1" id="KW-0575">Peroxidase</keyword>
<dbReference type="EC" id="1.11.1.-" evidence="1"/>
<dbReference type="RefSeq" id="WP_276280177.1">
    <property type="nucleotide sequence ID" value="NZ_CP119809.1"/>
</dbReference>
<dbReference type="SUPFAM" id="SSF82784">
    <property type="entry name" value="OsmC-like"/>
    <property type="match status" value="1"/>
</dbReference>
<dbReference type="InterPro" id="IPR015946">
    <property type="entry name" value="KH_dom-like_a/b"/>
</dbReference>
<gene>
    <name evidence="1" type="ORF">ACFQJ6_18930</name>
</gene>
<dbReference type="Pfam" id="PF02566">
    <property type="entry name" value="OsmC"/>
    <property type="match status" value="1"/>
</dbReference>
<dbReference type="EMBL" id="JBHSZH010000005">
    <property type="protein sequence ID" value="MFC7081860.1"/>
    <property type="molecule type" value="Genomic_DNA"/>
</dbReference>
<dbReference type="Proteomes" id="UP001596407">
    <property type="component" value="Unassembled WGS sequence"/>
</dbReference>
<evidence type="ECO:0000313" key="2">
    <source>
        <dbReference type="Proteomes" id="UP001596407"/>
    </source>
</evidence>
<dbReference type="InterPro" id="IPR036102">
    <property type="entry name" value="OsmC/Ohrsf"/>
</dbReference>
<reference evidence="1 2" key="1">
    <citation type="journal article" date="2019" name="Int. J. Syst. Evol. Microbiol.">
        <title>The Global Catalogue of Microorganisms (GCM) 10K type strain sequencing project: providing services to taxonomists for standard genome sequencing and annotation.</title>
        <authorList>
            <consortium name="The Broad Institute Genomics Platform"/>
            <consortium name="The Broad Institute Genome Sequencing Center for Infectious Disease"/>
            <person name="Wu L."/>
            <person name="Ma J."/>
        </authorList>
    </citation>
    <scope>NUCLEOTIDE SEQUENCE [LARGE SCALE GENOMIC DNA]</scope>
    <source>
        <strain evidence="1 2">DT72</strain>
    </source>
</reference>
<dbReference type="InterPro" id="IPR052924">
    <property type="entry name" value="OsmC/Ohr_hydroprdx_reductase"/>
</dbReference>
<keyword evidence="1" id="KW-0560">Oxidoreductase</keyword>
<name>A0ABD5WQ26_9EURY</name>
<dbReference type="GeneID" id="79304799"/>
<comment type="caution">
    <text evidence="1">The sequence shown here is derived from an EMBL/GenBank/DDBJ whole genome shotgun (WGS) entry which is preliminary data.</text>
</comment>
<dbReference type="GO" id="GO:0004601">
    <property type="term" value="F:peroxidase activity"/>
    <property type="evidence" value="ECO:0007669"/>
    <property type="project" value="UniProtKB-KW"/>
</dbReference>
<dbReference type="InterPro" id="IPR003718">
    <property type="entry name" value="OsmC/Ohr_fam"/>
</dbReference>
<organism evidence="1 2">
    <name type="scientific">Halorussus caseinilyticus</name>
    <dbReference type="NCBI Taxonomy" id="3034025"/>
    <lineage>
        <taxon>Archaea</taxon>
        <taxon>Methanobacteriati</taxon>
        <taxon>Methanobacteriota</taxon>
        <taxon>Stenosarchaea group</taxon>
        <taxon>Halobacteria</taxon>
        <taxon>Halobacteriales</taxon>
        <taxon>Haladaptataceae</taxon>
        <taxon>Halorussus</taxon>
    </lineage>
</organism>